<proteinExistence type="inferred from homology"/>
<dbReference type="PANTHER" id="PTHR43863:SF2">
    <property type="entry name" value="MALTASE-GLUCOAMYLASE"/>
    <property type="match status" value="1"/>
</dbReference>
<dbReference type="GO" id="GO:0004553">
    <property type="term" value="F:hydrolase activity, hydrolyzing O-glycosyl compounds"/>
    <property type="evidence" value="ECO:0007669"/>
    <property type="project" value="InterPro"/>
</dbReference>
<dbReference type="SUPFAM" id="SSF51011">
    <property type="entry name" value="Glycosyl hydrolase domain"/>
    <property type="match status" value="1"/>
</dbReference>
<gene>
    <name evidence="6" type="ORF">EZJ58_4159</name>
</gene>
<dbReference type="OrthoDB" id="176168at2"/>
<evidence type="ECO:0000259" key="5">
    <source>
        <dbReference type="Pfam" id="PF21365"/>
    </source>
</evidence>
<dbReference type="Gene3D" id="2.60.40.1180">
    <property type="entry name" value="Golgi alpha-mannosidase II"/>
    <property type="match status" value="1"/>
</dbReference>
<keyword evidence="2 6" id="KW-0378">Hydrolase</keyword>
<dbReference type="InterPro" id="IPR011013">
    <property type="entry name" value="Gal_mutarotase_sf_dom"/>
</dbReference>
<dbReference type="InterPro" id="IPR017853">
    <property type="entry name" value="GH"/>
</dbReference>
<evidence type="ECO:0000259" key="3">
    <source>
        <dbReference type="Pfam" id="PF01055"/>
    </source>
</evidence>
<dbReference type="Pfam" id="PF21365">
    <property type="entry name" value="Glyco_hydro_31_3rd"/>
    <property type="match status" value="1"/>
</dbReference>
<sequence length="676" mass="78445">MTNLSVKNHKVYWRASGQQLVIEPWGKNSLRIRATCSPHLDLQENWALLPDPDNHQVKIKEKPSMVRITHGNITAEIDNRGRLAFYNQRGELLLSEWWRQRTTEDIPGDIKKEKYVSPLEIEAREFNPIPGGKYQLTQYFEAHRDEKIFGMGQYQQSMLDLKGCVLELAQRNSQSSVPFMLSSLGYGMLWNNPAVGEVHFANNQTLWRARVTHQLDYWITAADRPSELVEQYAAVTGTVEVMPEFATGFWQSKLRYRTQDEVLMVAEEYRRRKLPLSVLVIDSFHWPIQGTWRFNDIDWPDPKAMVDKLRAMGIELMVSVWPTVDQRAESYNEMETEDFLVRSDRGIPITLDSRGSTTFVDTTHPGARDYVWQKIKQNYYDIGIRWFWLDMAEPEYRTYHFDNYRYFMGTALEVGNIYPQKFAQCLYDGQRREGQRDVLNLVRCAWAGSQRFGMLAWSGDVHSSFHALHNQVVAGLNMGLAGIPWWTTDIGGFQGGRHDDPAFRELLIRWFQWGVFCPVCRLHGCREPEIPPPEMYRDGVEQCNSGSPNELWSFGEENERIMSRWLGIRERLRPYIHDQMVAAHQKGTPVMRPLFYDFPDDPACWEIEDQYMFGPEILVAPVLAQGMQSRRVYLPPGDGWRDLLTDQRRPGGGWIEVDTPIDTIPVFVRGDATVLA</sequence>
<dbReference type="EMBL" id="SJOI01000001">
    <property type="protein sequence ID" value="TCL05935.1"/>
    <property type="molecule type" value="Genomic_DNA"/>
</dbReference>
<dbReference type="RefSeq" id="WP_132924920.1">
    <property type="nucleotide sequence ID" value="NZ_CP075169.1"/>
</dbReference>
<dbReference type="AlphaFoldDB" id="A0A4R1NEC5"/>
<evidence type="ECO:0000256" key="1">
    <source>
        <dbReference type="ARBA" id="ARBA00007806"/>
    </source>
</evidence>
<evidence type="ECO:0000313" key="6">
    <source>
        <dbReference type="EMBL" id="TCL05935.1"/>
    </source>
</evidence>
<dbReference type="CDD" id="cd06591">
    <property type="entry name" value="GH31_xylosidase_XylS"/>
    <property type="match status" value="1"/>
</dbReference>
<evidence type="ECO:0000313" key="7">
    <source>
        <dbReference type="Proteomes" id="UP000294555"/>
    </source>
</evidence>
<dbReference type="InterPro" id="IPR048395">
    <property type="entry name" value="Glyco_hydro_31_C"/>
</dbReference>
<comment type="similarity">
    <text evidence="1 2">Belongs to the glycosyl hydrolase 31 family.</text>
</comment>
<dbReference type="Proteomes" id="UP000294555">
    <property type="component" value="Unassembled WGS sequence"/>
</dbReference>
<keyword evidence="2" id="KW-0326">Glycosidase</keyword>
<dbReference type="Pfam" id="PF13802">
    <property type="entry name" value="Gal_mutarotas_2"/>
    <property type="match status" value="1"/>
</dbReference>
<organism evidence="6 7">
    <name type="scientific">Sodalis ligni</name>
    <dbReference type="NCBI Taxonomy" id="2697027"/>
    <lineage>
        <taxon>Bacteria</taxon>
        <taxon>Pseudomonadati</taxon>
        <taxon>Pseudomonadota</taxon>
        <taxon>Gammaproteobacteria</taxon>
        <taxon>Enterobacterales</taxon>
        <taxon>Bruguierivoracaceae</taxon>
        <taxon>Sodalis</taxon>
    </lineage>
</organism>
<dbReference type="InterPro" id="IPR051816">
    <property type="entry name" value="Glycosyl_Hydrolase_31"/>
</dbReference>
<dbReference type="InterPro" id="IPR013780">
    <property type="entry name" value="Glyco_hydro_b"/>
</dbReference>
<feature type="domain" description="Glycoside hydrolase family 31 TIM barrel" evidence="3">
    <location>
        <begin position="241"/>
        <end position="578"/>
    </location>
</feature>
<dbReference type="GO" id="GO:0030246">
    <property type="term" value="F:carbohydrate binding"/>
    <property type="evidence" value="ECO:0007669"/>
    <property type="project" value="InterPro"/>
</dbReference>
<evidence type="ECO:0000256" key="2">
    <source>
        <dbReference type="RuleBase" id="RU361185"/>
    </source>
</evidence>
<dbReference type="Gene3D" id="2.60.40.1760">
    <property type="entry name" value="glycosyl hydrolase (family 31)"/>
    <property type="match status" value="1"/>
</dbReference>
<dbReference type="CDD" id="cd14752">
    <property type="entry name" value="GH31_N"/>
    <property type="match status" value="1"/>
</dbReference>
<accession>A0A4R1NEC5</accession>
<feature type="domain" description="Glycosyl hydrolase family 31 C-terminal" evidence="5">
    <location>
        <begin position="587"/>
        <end position="672"/>
    </location>
</feature>
<dbReference type="InterPro" id="IPR000322">
    <property type="entry name" value="Glyco_hydro_31_TIM"/>
</dbReference>
<name>A0A4R1NEC5_9GAMM</name>
<dbReference type="SUPFAM" id="SSF51445">
    <property type="entry name" value="(Trans)glycosidases"/>
    <property type="match status" value="1"/>
</dbReference>
<reference evidence="6 7" key="1">
    <citation type="submission" date="2019-02" db="EMBL/GenBank/DDBJ databases">
        <title>Investigation of anaerobic lignin degradation for improved lignocellulosic biofuels.</title>
        <authorList>
            <person name="Deangelis K."/>
        </authorList>
    </citation>
    <scope>NUCLEOTIDE SEQUENCE [LARGE SCALE GENOMIC DNA]</scope>
    <source>
        <strain evidence="6 7">159R</strain>
    </source>
</reference>
<dbReference type="SUPFAM" id="SSF74650">
    <property type="entry name" value="Galactose mutarotase-like"/>
    <property type="match status" value="1"/>
</dbReference>
<protein>
    <submittedName>
        <fullName evidence="6">Alpha-D-xyloside xylohydrolase</fullName>
    </submittedName>
</protein>
<dbReference type="Gene3D" id="3.20.20.80">
    <property type="entry name" value="Glycosidases"/>
    <property type="match status" value="1"/>
</dbReference>
<dbReference type="PANTHER" id="PTHR43863">
    <property type="entry name" value="HYDROLASE, PUTATIVE (AFU_ORTHOLOGUE AFUA_1G03140)-RELATED"/>
    <property type="match status" value="1"/>
</dbReference>
<dbReference type="InterPro" id="IPR025887">
    <property type="entry name" value="Glyco_hydro_31_N_dom"/>
</dbReference>
<keyword evidence="7" id="KW-1185">Reference proteome</keyword>
<dbReference type="GO" id="GO:0005975">
    <property type="term" value="P:carbohydrate metabolic process"/>
    <property type="evidence" value="ECO:0007669"/>
    <property type="project" value="InterPro"/>
</dbReference>
<feature type="domain" description="Glycoside hydrolase family 31 N-terminal" evidence="4">
    <location>
        <begin position="23"/>
        <end position="195"/>
    </location>
</feature>
<dbReference type="Pfam" id="PF01055">
    <property type="entry name" value="Glyco_hydro_31_2nd"/>
    <property type="match status" value="1"/>
</dbReference>
<comment type="caution">
    <text evidence="6">The sequence shown here is derived from an EMBL/GenBank/DDBJ whole genome shotgun (WGS) entry which is preliminary data.</text>
</comment>
<evidence type="ECO:0000259" key="4">
    <source>
        <dbReference type="Pfam" id="PF13802"/>
    </source>
</evidence>